<feature type="transmembrane region" description="Helical" evidence="9">
    <location>
        <begin position="271"/>
        <end position="293"/>
    </location>
</feature>
<dbReference type="InterPro" id="IPR029016">
    <property type="entry name" value="GAF-like_dom_sf"/>
</dbReference>
<feature type="transmembrane region" description="Helical" evidence="9">
    <location>
        <begin position="36"/>
        <end position="54"/>
    </location>
</feature>
<evidence type="ECO:0000313" key="12">
    <source>
        <dbReference type="Proteomes" id="UP001431429"/>
    </source>
</evidence>
<keyword evidence="9" id="KW-0472">Membrane</keyword>
<evidence type="ECO:0000256" key="7">
    <source>
        <dbReference type="ARBA" id="ARBA00022840"/>
    </source>
</evidence>
<keyword evidence="12" id="KW-1185">Reference proteome</keyword>
<evidence type="ECO:0000256" key="3">
    <source>
        <dbReference type="ARBA" id="ARBA00022553"/>
    </source>
</evidence>
<feature type="transmembrane region" description="Helical" evidence="9">
    <location>
        <begin position="163"/>
        <end position="183"/>
    </location>
</feature>
<dbReference type="SUPFAM" id="SSF55874">
    <property type="entry name" value="ATPase domain of HSP90 chaperone/DNA topoisomerase II/histidine kinase"/>
    <property type="match status" value="1"/>
</dbReference>
<evidence type="ECO:0000313" key="11">
    <source>
        <dbReference type="EMBL" id="MCM2391896.1"/>
    </source>
</evidence>
<dbReference type="Pfam" id="PF02518">
    <property type="entry name" value="HATPase_c"/>
    <property type="match status" value="1"/>
</dbReference>
<dbReference type="EMBL" id="JAMQAW010000034">
    <property type="protein sequence ID" value="MCM2391896.1"/>
    <property type="molecule type" value="Genomic_DNA"/>
</dbReference>
<keyword evidence="5" id="KW-0547">Nucleotide-binding</keyword>
<dbReference type="EC" id="2.7.13.3" evidence="2"/>
<keyword evidence="8" id="KW-0902">Two-component regulatory system</keyword>
<feature type="domain" description="Histidine kinase/HSP90-like ATPase" evidence="10">
    <location>
        <begin position="583"/>
        <end position="674"/>
    </location>
</feature>
<evidence type="ECO:0000256" key="6">
    <source>
        <dbReference type="ARBA" id="ARBA00022777"/>
    </source>
</evidence>
<feature type="transmembrane region" description="Helical" evidence="9">
    <location>
        <begin position="299"/>
        <end position="319"/>
    </location>
</feature>
<evidence type="ECO:0000259" key="10">
    <source>
        <dbReference type="SMART" id="SM00387"/>
    </source>
</evidence>
<feature type="transmembrane region" description="Helical" evidence="9">
    <location>
        <begin position="102"/>
        <end position="121"/>
    </location>
</feature>
<keyword evidence="7" id="KW-0067">ATP-binding</keyword>
<dbReference type="InterPro" id="IPR011712">
    <property type="entry name" value="Sig_transdc_His_kin_sub3_dim/P"/>
</dbReference>
<feature type="transmembrane region" description="Helical" evidence="9">
    <location>
        <begin position="232"/>
        <end position="259"/>
    </location>
</feature>
<dbReference type="CDD" id="cd16917">
    <property type="entry name" value="HATPase_UhpB-NarQ-NarX-like"/>
    <property type="match status" value="1"/>
</dbReference>
<dbReference type="Gene3D" id="1.20.5.1930">
    <property type="match status" value="1"/>
</dbReference>
<sequence length="687" mass="75055">MILKGLLIRTVAVVGGSCLAYAAFVGTFVLQNRYTLPWILGSVLPCYLAGLFAVRHAPSSPVARRLLLVGAWLSLNITVQYTNRWLLMEADQVRPLLAVTQLTQITALVASVLMVRLLALLPDGTYRFSYERVVLRLLWALLALPVVLPALGVAPRTTHLVVFYYPEAWLPGCGAVLLVIRCLLSRRATGVPPERAEASSGKLLTVVCAGALVLLARASSRLFRAWQGDEGYLYFIGTVLGALPYILTSLVVVYAAFRYRILGVDIPVRRSVVYGILWLIISLWYLGMAITLGLTAVQYFPIGFALLVAVLSTALFQPLRTRLNRLARRWVFGRRPSGFELLTQFGTTLGNAHDLARLAPQLASELRSGLGLGWVEVRLRAPGVSDAVYGRAGARQGGKAGSHPLRYGEEVLGVIEFGLKDGGRMTDEDYHVLRSLAQQAVLAVHNVHLNAELTLRVGEVQQQAVELDASRARIVQAQDTERRRIARRLHDGLQQQLVTLLVKARLARVRLQHGGDVDAALAEVQDDLYRAVEELRDLAQGIHPPVLSDQGLVAAVTSCARRLPLPVSLQVQPGLEGTRFTTETEESAFYLVSEALTNVLKHAGARTVVLRLALERDHLVIEVSDDGHGRAAVPRSGSGLAAMRDRVEAVGGRFDIHSAPGRGTVINARLTALPRETPQTVKERING</sequence>
<comment type="caution">
    <text evidence="11">The sequence shown here is derived from an EMBL/GenBank/DDBJ whole genome shotgun (WGS) entry which is preliminary data.</text>
</comment>
<protein>
    <recommendedName>
        <fullName evidence="2">histidine kinase</fullName>
        <ecNumber evidence="2">2.7.13.3</ecNumber>
    </recommendedName>
</protein>
<dbReference type="SMART" id="SM00387">
    <property type="entry name" value="HATPase_c"/>
    <property type="match status" value="1"/>
</dbReference>
<evidence type="ECO:0000256" key="9">
    <source>
        <dbReference type="SAM" id="Phobius"/>
    </source>
</evidence>
<dbReference type="InterPro" id="IPR003594">
    <property type="entry name" value="HATPase_dom"/>
</dbReference>
<dbReference type="InterPro" id="IPR050482">
    <property type="entry name" value="Sensor_HK_TwoCompSys"/>
</dbReference>
<keyword evidence="4" id="KW-0808">Transferase</keyword>
<keyword evidence="9" id="KW-1133">Transmembrane helix</keyword>
<gene>
    <name evidence="11" type="ORF">NBG84_27025</name>
</gene>
<feature type="transmembrane region" description="Helical" evidence="9">
    <location>
        <begin position="133"/>
        <end position="151"/>
    </location>
</feature>
<dbReference type="PANTHER" id="PTHR24421:SF10">
    <property type="entry name" value="NITRATE_NITRITE SENSOR PROTEIN NARQ"/>
    <property type="match status" value="1"/>
</dbReference>
<dbReference type="Gene3D" id="3.30.450.40">
    <property type="match status" value="1"/>
</dbReference>
<feature type="transmembrane region" description="Helical" evidence="9">
    <location>
        <begin position="203"/>
        <end position="220"/>
    </location>
</feature>
<dbReference type="Pfam" id="PF07730">
    <property type="entry name" value="HisKA_3"/>
    <property type="match status" value="1"/>
</dbReference>
<dbReference type="SUPFAM" id="SSF55781">
    <property type="entry name" value="GAF domain-like"/>
    <property type="match status" value="1"/>
</dbReference>
<dbReference type="InterPro" id="IPR036890">
    <property type="entry name" value="HATPase_C_sf"/>
</dbReference>
<dbReference type="GO" id="GO:0016301">
    <property type="term" value="F:kinase activity"/>
    <property type="evidence" value="ECO:0007669"/>
    <property type="project" value="UniProtKB-KW"/>
</dbReference>
<dbReference type="PANTHER" id="PTHR24421">
    <property type="entry name" value="NITRATE/NITRITE SENSOR PROTEIN NARX-RELATED"/>
    <property type="match status" value="1"/>
</dbReference>
<evidence type="ECO:0000256" key="8">
    <source>
        <dbReference type="ARBA" id="ARBA00023012"/>
    </source>
</evidence>
<evidence type="ECO:0000256" key="2">
    <source>
        <dbReference type="ARBA" id="ARBA00012438"/>
    </source>
</evidence>
<evidence type="ECO:0000256" key="5">
    <source>
        <dbReference type="ARBA" id="ARBA00022741"/>
    </source>
</evidence>
<dbReference type="Gene3D" id="3.30.565.10">
    <property type="entry name" value="Histidine kinase-like ATPase, C-terminal domain"/>
    <property type="match status" value="1"/>
</dbReference>
<feature type="transmembrane region" description="Helical" evidence="9">
    <location>
        <begin position="7"/>
        <end position="30"/>
    </location>
</feature>
<name>A0ABT0UUH7_9ACTN</name>
<evidence type="ECO:0000256" key="1">
    <source>
        <dbReference type="ARBA" id="ARBA00000085"/>
    </source>
</evidence>
<dbReference type="Proteomes" id="UP001431429">
    <property type="component" value="Unassembled WGS sequence"/>
</dbReference>
<dbReference type="RefSeq" id="WP_250922226.1">
    <property type="nucleotide sequence ID" value="NZ_JAMQAW010000034.1"/>
</dbReference>
<keyword evidence="9" id="KW-0812">Transmembrane</keyword>
<keyword evidence="3" id="KW-0597">Phosphoprotein</keyword>
<feature type="transmembrane region" description="Helical" evidence="9">
    <location>
        <begin position="66"/>
        <end position="82"/>
    </location>
</feature>
<proteinExistence type="predicted"/>
<reference evidence="11" key="1">
    <citation type="submission" date="2022-06" db="EMBL/GenBank/DDBJ databases">
        <title>Genome public.</title>
        <authorList>
            <person name="Sun Q."/>
        </authorList>
    </citation>
    <scope>NUCLEOTIDE SEQUENCE</scope>
    <source>
        <strain evidence="11">CWNU-1</strain>
    </source>
</reference>
<keyword evidence="6 11" id="KW-0418">Kinase</keyword>
<comment type="catalytic activity">
    <reaction evidence="1">
        <text>ATP + protein L-histidine = ADP + protein N-phospho-L-histidine.</text>
        <dbReference type="EC" id="2.7.13.3"/>
    </reaction>
</comment>
<organism evidence="11 12">
    <name type="scientific">Streptomyces albipurpureus</name>
    <dbReference type="NCBI Taxonomy" id="2897419"/>
    <lineage>
        <taxon>Bacteria</taxon>
        <taxon>Bacillati</taxon>
        <taxon>Actinomycetota</taxon>
        <taxon>Actinomycetes</taxon>
        <taxon>Kitasatosporales</taxon>
        <taxon>Streptomycetaceae</taxon>
        <taxon>Streptomyces</taxon>
    </lineage>
</organism>
<evidence type="ECO:0000256" key="4">
    <source>
        <dbReference type="ARBA" id="ARBA00022679"/>
    </source>
</evidence>
<accession>A0ABT0UUH7</accession>